<evidence type="ECO:0000313" key="3">
    <source>
        <dbReference type="Proteomes" id="UP000037069"/>
    </source>
</evidence>
<feature type="transmembrane region" description="Helical" evidence="1">
    <location>
        <begin position="90"/>
        <end position="114"/>
    </location>
</feature>
<dbReference type="Proteomes" id="UP000037069">
    <property type="component" value="Unassembled WGS sequence"/>
</dbReference>
<sequence length="158" mass="18828">MSRKHLTQEMTWYFFYTNFHEKENIAKEKRIIKEKSQLNLINFFRTFFLSVGVWDQQQHQQLFIGKLLAMERRERQALRRNNLTGTRYSLLFDCLGVCVCDRIFSLFYTLVLMLCRKLHSLGNKDLVLSQTTTTIELVTVVNNVTWAIDKISLRKNVQ</sequence>
<keyword evidence="1" id="KW-1133">Transmembrane helix</keyword>
<keyword evidence="1" id="KW-0812">Transmembrane</keyword>
<proteinExistence type="predicted"/>
<keyword evidence="3" id="KW-1185">Reference proteome</keyword>
<dbReference type="AlphaFoldDB" id="A0A0L0BXC2"/>
<dbReference type="EMBL" id="JRES01001187">
    <property type="protein sequence ID" value="KNC24697.1"/>
    <property type="molecule type" value="Genomic_DNA"/>
</dbReference>
<accession>A0A0L0BXC2</accession>
<organism evidence="2 3">
    <name type="scientific">Lucilia cuprina</name>
    <name type="common">Green bottle fly</name>
    <name type="synonym">Australian sheep blowfly</name>
    <dbReference type="NCBI Taxonomy" id="7375"/>
    <lineage>
        <taxon>Eukaryota</taxon>
        <taxon>Metazoa</taxon>
        <taxon>Ecdysozoa</taxon>
        <taxon>Arthropoda</taxon>
        <taxon>Hexapoda</taxon>
        <taxon>Insecta</taxon>
        <taxon>Pterygota</taxon>
        <taxon>Neoptera</taxon>
        <taxon>Endopterygota</taxon>
        <taxon>Diptera</taxon>
        <taxon>Brachycera</taxon>
        <taxon>Muscomorpha</taxon>
        <taxon>Oestroidea</taxon>
        <taxon>Calliphoridae</taxon>
        <taxon>Luciliinae</taxon>
        <taxon>Lucilia</taxon>
    </lineage>
</organism>
<evidence type="ECO:0000313" key="2">
    <source>
        <dbReference type="EMBL" id="KNC24697.1"/>
    </source>
</evidence>
<evidence type="ECO:0000256" key="1">
    <source>
        <dbReference type="SAM" id="Phobius"/>
    </source>
</evidence>
<reference evidence="2 3" key="1">
    <citation type="journal article" date="2015" name="Nat. Commun.">
        <title>Lucilia cuprina genome unlocks parasitic fly biology to underpin future interventions.</title>
        <authorList>
            <person name="Anstead C.A."/>
            <person name="Korhonen P.K."/>
            <person name="Young N.D."/>
            <person name="Hall R.S."/>
            <person name="Jex A.R."/>
            <person name="Murali S.C."/>
            <person name="Hughes D.S."/>
            <person name="Lee S.F."/>
            <person name="Perry T."/>
            <person name="Stroehlein A.J."/>
            <person name="Ansell B.R."/>
            <person name="Breugelmans B."/>
            <person name="Hofmann A."/>
            <person name="Qu J."/>
            <person name="Dugan S."/>
            <person name="Lee S.L."/>
            <person name="Chao H."/>
            <person name="Dinh H."/>
            <person name="Han Y."/>
            <person name="Doddapaneni H.V."/>
            <person name="Worley K.C."/>
            <person name="Muzny D.M."/>
            <person name="Ioannidis P."/>
            <person name="Waterhouse R.M."/>
            <person name="Zdobnov E.M."/>
            <person name="James P.J."/>
            <person name="Bagnall N.H."/>
            <person name="Kotze A.C."/>
            <person name="Gibbs R.A."/>
            <person name="Richards S."/>
            <person name="Batterham P."/>
            <person name="Gasser R.B."/>
        </authorList>
    </citation>
    <scope>NUCLEOTIDE SEQUENCE [LARGE SCALE GENOMIC DNA]</scope>
    <source>
        <strain evidence="2 3">LS</strain>
        <tissue evidence="2">Full body</tissue>
    </source>
</reference>
<name>A0A0L0BXC2_LUCCU</name>
<protein>
    <submittedName>
        <fullName evidence="2">Uncharacterized protein</fullName>
    </submittedName>
</protein>
<gene>
    <name evidence="2" type="ORF">FF38_04469</name>
</gene>
<keyword evidence="1" id="KW-0472">Membrane</keyword>
<comment type="caution">
    <text evidence="2">The sequence shown here is derived from an EMBL/GenBank/DDBJ whole genome shotgun (WGS) entry which is preliminary data.</text>
</comment>